<keyword evidence="2" id="KW-1185">Reference proteome</keyword>
<evidence type="ECO:0000313" key="2">
    <source>
        <dbReference type="Proteomes" id="UP000007886"/>
    </source>
</evidence>
<accession>A0AAI8M887</accession>
<dbReference type="AlphaFoldDB" id="A0AAI8M887"/>
<proteinExistence type="predicted"/>
<dbReference type="RefSeq" id="WP_014439062.1">
    <property type="nucleotide sequence ID" value="NC_017082.1"/>
</dbReference>
<dbReference type="Proteomes" id="UP000007886">
    <property type="component" value="Chromosome"/>
</dbReference>
<reference evidence="1 2" key="1">
    <citation type="journal article" date="2012" name="Microbes Environ.">
        <title>Complete genome sequence of Bradyrhizobium sp. S23321: insights into symbiosis evolution in soil oligotrophs.</title>
        <authorList>
            <person name="Okubo T."/>
            <person name="Tsukui T."/>
            <person name="Maita H."/>
            <person name="Okamoto S."/>
            <person name="Oshima K."/>
            <person name="Fujisawa T."/>
            <person name="Saito A."/>
            <person name="Futamata H."/>
            <person name="Hattori R."/>
            <person name="Shimomura Y."/>
            <person name="Haruta S."/>
            <person name="Morimoto S."/>
            <person name="Wang Y."/>
            <person name="Sakai Y."/>
            <person name="Hattori M."/>
            <person name="Aizawa S."/>
            <person name="Nagashima K.V.P."/>
            <person name="Masuda S."/>
            <person name="Hattori T."/>
            <person name="Yamashita A."/>
            <person name="Bao Z."/>
            <person name="Hayatsu M."/>
            <person name="Kajiya-Kanegae H."/>
            <person name="Yoshinaga I."/>
            <person name="Sakamoto K."/>
            <person name="Toyota K."/>
            <person name="Nakao M."/>
            <person name="Kohara M."/>
            <person name="Anda M."/>
            <person name="Niwa R."/>
            <person name="Jung-Hwan P."/>
            <person name="Sameshima-Saito R."/>
            <person name="Tokuda S."/>
            <person name="Yamamoto S."/>
            <person name="Yamamoto S."/>
            <person name="Yokoyama T."/>
            <person name="Akutsu T."/>
            <person name="Nakamura Y."/>
            <person name="Nakahira-Yanaka Y."/>
            <person name="Takada Hoshino Y."/>
            <person name="Hirakawa H."/>
            <person name="Mitsui H."/>
            <person name="Terasawa K."/>
            <person name="Itakura M."/>
            <person name="Sato S."/>
            <person name="Ikeda-Ohtsubo W."/>
            <person name="Sakakura N."/>
            <person name="Kaminuma E."/>
            <person name="Minamisawa K."/>
        </authorList>
    </citation>
    <scope>NUCLEOTIDE SEQUENCE [LARGE SCALE GENOMIC DNA]</scope>
    <source>
        <strain evidence="1 2">S23321</strain>
    </source>
</reference>
<dbReference type="KEGG" id="brs:S23_04300"/>
<protein>
    <recommendedName>
        <fullName evidence="3">Type II toxin-antitoxin system VapC family toxin</fullName>
    </recommendedName>
</protein>
<name>A0AAI8M887_9BRAD</name>
<evidence type="ECO:0008006" key="3">
    <source>
        <dbReference type="Google" id="ProtNLM"/>
    </source>
</evidence>
<evidence type="ECO:0000313" key="1">
    <source>
        <dbReference type="EMBL" id="BAL73652.1"/>
    </source>
</evidence>
<sequence>MSYLIDANIIPEIRKGARCDAHVSAWYASIPDEDIFLSTRNDRDVAGLCAKVINPFGGH</sequence>
<organism evidence="1 2">
    <name type="scientific">Bradyrhizobium cosmicum</name>
    <dbReference type="NCBI Taxonomy" id="1404864"/>
    <lineage>
        <taxon>Bacteria</taxon>
        <taxon>Pseudomonadati</taxon>
        <taxon>Pseudomonadota</taxon>
        <taxon>Alphaproteobacteria</taxon>
        <taxon>Hyphomicrobiales</taxon>
        <taxon>Nitrobacteraceae</taxon>
        <taxon>Bradyrhizobium</taxon>
    </lineage>
</organism>
<gene>
    <name evidence="1" type="ORF">S23_04300</name>
</gene>
<dbReference type="EMBL" id="AP012279">
    <property type="protein sequence ID" value="BAL73652.1"/>
    <property type="molecule type" value="Genomic_DNA"/>
</dbReference>